<accession>A0A218NLJ4</accession>
<keyword evidence="3 6" id="KW-0812">Transmembrane</keyword>
<keyword evidence="5 6" id="KW-0472">Membrane</keyword>
<feature type="transmembrane region" description="Helical" evidence="6">
    <location>
        <begin position="191"/>
        <end position="209"/>
    </location>
</feature>
<sequence length="523" mass="56817">MSSESSDMSAADLGSSAAGMASIIMLSKVLSVAVLGVSFIFISRMLGSSVYGIYVLATAIIGLFDAIGNFGIGSAFNKFISQYKRNPEKVSAILSSGFLILISVGIALSLLTFIFSGPISYYALHTAEYNYIVKFIAIAILASMLFGASYPILIGIGDRREAAISVLTEALVQGVLSVGLIVLGFGVLGPIIGLIAGYLSSFFVTIFFLKLKMVYKLVIPSKADLRQIFHFSLPIAVSNIFNTLAGNLSTVVLGILTTTIVLGNFGIASKINYIFDIILGSISLSLLSAFAIASSTKKNKSRLGVMYSYSLFIAVVFISPVIFYMALFSTPLVNLLFGFTYKVAPLYISLISIGVLINFSASLASTMLMSINKVKQIMKNNIIISIIEIAIMPFAIYKLGGEGLIILLFLVAPVVNNFLFLRSAHRYIKFNINIWKISRVVISALVSAGMAFAVLQFLQFGSLFRVIAGIVIIAFVYPLFITVFRGAEDQDLENIKKFTKDIPVVRQFMSLIILYNESIIKRK</sequence>
<keyword evidence="4 6" id="KW-1133">Transmembrane helix</keyword>
<dbReference type="AlphaFoldDB" id="A0A218NLJ4"/>
<feature type="transmembrane region" description="Helical" evidence="6">
    <location>
        <begin position="380"/>
        <end position="397"/>
    </location>
</feature>
<dbReference type="Proteomes" id="UP000197679">
    <property type="component" value="Chromosome"/>
</dbReference>
<feature type="transmembrane region" description="Helical" evidence="6">
    <location>
        <begin position="346"/>
        <end position="368"/>
    </location>
</feature>
<evidence type="ECO:0000256" key="1">
    <source>
        <dbReference type="ARBA" id="ARBA00004651"/>
    </source>
</evidence>
<feature type="transmembrane region" description="Helical" evidence="6">
    <location>
        <begin position="135"/>
        <end position="154"/>
    </location>
</feature>
<dbReference type="PANTHER" id="PTHR30250:SF28">
    <property type="entry name" value="POLYSACCHARIDE BIOSYNTHESIS PROTEIN"/>
    <property type="match status" value="1"/>
</dbReference>
<dbReference type="KEGG" id="marh:Mia14_0005"/>
<evidence type="ECO:0000256" key="5">
    <source>
        <dbReference type="ARBA" id="ARBA00023136"/>
    </source>
</evidence>
<feature type="transmembrane region" description="Helical" evidence="6">
    <location>
        <begin position="466"/>
        <end position="487"/>
    </location>
</feature>
<dbReference type="RefSeq" id="WP_088819523.1">
    <property type="nucleotide sequence ID" value="NZ_CP019964.1"/>
</dbReference>
<evidence type="ECO:0000313" key="8">
    <source>
        <dbReference type="Proteomes" id="UP000197679"/>
    </source>
</evidence>
<evidence type="ECO:0000256" key="2">
    <source>
        <dbReference type="ARBA" id="ARBA00022475"/>
    </source>
</evidence>
<evidence type="ECO:0000256" key="3">
    <source>
        <dbReference type="ARBA" id="ARBA00022692"/>
    </source>
</evidence>
<reference evidence="7 8" key="1">
    <citation type="journal article" date="2017" name="Nat. Commun.">
        <title>'ARMAN' archaea depend on association with euryarchaeal host in culture and in situ.</title>
        <authorList>
            <person name="Golyshina O."/>
            <person name="Toshchakov S."/>
            <person name="Makarova K."/>
            <person name="Gavrilov S."/>
            <person name="Korzhenkov A."/>
            <person name="La Cono V."/>
            <person name="Arcadi E."/>
            <person name="Nechitaylo T."/>
            <person name="Ferrer M."/>
            <person name="Kublanov I."/>
            <person name="Wolf Y."/>
            <person name="Yakimov M."/>
            <person name="Golyshin P."/>
            <person name="Slesarev A."/>
            <person name="Kozyavkin S."/>
        </authorList>
    </citation>
    <scope>NUCLEOTIDE SEQUENCE [LARGE SCALE GENOMIC DNA]</scope>
    <source>
        <strain evidence="7 8">Mia14</strain>
    </source>
</reference>
<evidence type="ECO:0000256" key="4">
    <source>
        <dbReference type="ARBA" id="ARBA00022989"/>
    </source>
</evidence>
<evidence type="ECO:0000256" key="6">
    <source>
        <dbReference type="SAM" id="Phobius"/>
    </source>
</evidence>
<keyword evidence="8" id="KW-1185">Reference proteome</keyword>
<feature type="transmembrane region" description="Helical" evidence="6">
    <location>
        <begin position="166"/>
        <end position="185"/>
    </location>
</feature>
<organism evidence="7 8">
    <name type="scientific">Candidatus Mancarchaeum acidiphilum</name>
    <dbReference type="NCBI Taxonomy" id="1920749"/>
    <lineage>
        <taxon>Archaea</taxon>
        <taxon>Candidatus Micrarchaeota</taxon>
        <taxon>Candidatus Mancarchaeum</taxon>
    </lineage>
</organism>
<comment type="subcellular location">
    <subcellularLocation>
        <location evidence="1">Cell membrane</location>
        <topology evidence="1">Multi-pass membrane protein</topology>
    </subcellularLocation>
</comment>
<dbReference type="GeneID" id="33313567"/>
<dbReference type="PANTHER" id="PTHR30250">
    <property type="entry name" value="PST FAMILY PREDICTED COLANIC ACID TRANSPORTER"/>
    <property type="match status" value="1"/>
</dbReference>
<dbReference type="InterPro" id="IPR002797">
    <property type="entry name" value="Polysacc_synth"/>
</dbReference>
<keyword evidence="2" id="KW-1003">Cell membrane</keyword>
<feature type="transmembrane region" description="Helical" evidence="6">
    <location>
        <begin position="440"/>
        <end position="460"/>
    </location>
</feature>
<feature type="transmembrane region" description="Helical" evidence="6">
    <location>
        <begin position="93"/>
        <end position="115"/>
    </location>
</feature>
<gene>
    <name evidence="7" type="ORF">Mia14_0005</name>
</gene>
<evidence type="ECO:0000313" key="7">
    <source>
        <dbReference type="EMBL" id="ASI13354.1"/>
    </source>
</evidence>
<feature type="transmembrane region" description="Helical" evidence="6">
    <location>
        <begin position="403"/>
        <end position="420"/>
    </location>
</feature>
<dbReference type="EMBL" id="CP019964">
    <property type="protein sequence ID" value="ASI13354.1"/>
    <property type="molecule type" value="Genomic_DNA"/>
</dbReference>
<dbReference type="Pfam" id="PF01943">
    <property type="entry name" value="Polysacc_synt"/>
    <property type="match status" value="1"/>
</dbReference>
<name>A0A218NLJ4_9ARCH</name>
<dbReference type="InterPro" id="IPR050833">
    <property type="entry name" value="Poly_Biosynth_Transport"/>
</dbReference>
<feature type="transmembrane region" description="Helical" evidence="6">
    <location>
        <begin position="51"/>
        <end position="72"/>
    </location>
</feature>
<feature type="transmembrane region" description="Helical" evidence="6">
    <location>
        <begin position="273"/>
        <end position="293"/>
    </location>
</feature>
<dbReference type="GO" id="GO:0005886">
    <property type="term" value="C:plasma membrane"/>
    <property type="evidence" value="ECO:0007669"/>
    <property type="project" value="UniProtKB-SubCell"/>
</dbReference>
<protein>
    <submittedName>
        <fullName evidence="7">Flippase</fullName>
    </submittedName>
</protein>
<feature type="transmembrane region" description="Helical" evidence="6">
    <location>
        <begin position="248"/>
        <end position="267"/>
    </location>
</feature>
<proteinExistence type="predicted"/>
<feature type="transmembrane region" description="Helical" evidence="6">
    <location>
        <begin position="21"/>
        <end position="45"/>
    </location>
</feature>
<feature type="transmembrane region" description="Helical" evidence="6">
    <location>
        <begin position="305"/>
        <end position="326"/>
    </location>
</feature>